<feature type="region of interest" description="Disordered" evidence="5">
    <location>
        <begin position="206"/>
        <end position="225"/>
    </location>
</feature>
<sequence length="334" mass="34620">MAAPSLVLTRRGRRDNRQARSVLGRAGMDVPSAGAAGGAPSAAASSTTKDTAERELVAQVSNGGGAAAAEDARERTPPVDDDDLLVAGSDEDDEDDGEAGAAGASVERAEAAAEAGAASANSPGASLPNAPGGQAAGDQEIDDEQLARVLQQQEHAYMLLAQQQAMAMGGGAVGGVPVFDEANEGEDEDAAFARALMRRELEEMAGGTGGLDEAGEAFDEEEGDYEDELEPEEMTYEQLNTLCDTVGTQSKGAGKGLVERLPVGKYAAVAAAAGVVVDGEEQCVVCRCEFEPDEDVMSLPCKHYFCVECITQWLKDQKVCPVCNKEVTAEEGDK</sequence>
<feature type="domain" description="RING-type" evidence="6">
    <location>
        <begin position="283"/>
        <end position="324"/>
    </location>
</feature>
<keyword evidence="3" id="KW-0862">Zinc</keyword>
<dbReference type="PROSITE" id="PS50089">
    <property type="entry name" value="ZF_RING_2"/>
    <property type="match status" value="1"/>
</dbReference>
<evidence type="ECO:0000256" key="1">
    <source>
        <dbReference type="ARBA" id="ARBA00022723"/>
    </source>
</evidence>
<gene>
    <name evidence="7" type="ORF">PSIN1315_LOCUS14194</name>
</gene>
<feature type="compositionally biased region" description="Acidic residues" evidence="5">
    <location>
        <begin position="213"/>
        <end position="225"/>
    </location>
</feature>
<proteinExistence type="predicted"/>
<keyword evidence="2 4" id="KW-0863">Zinc-finger</keyword>
<dbReference type="AlphaFoldDB" id="A0A7S3C3Z9"/>
<feature type="compositionally biased region" description="Acidic residues" evidence="5">
    <location>
        <begin position="79"/>
        <end position="98"/>
    </location>
</feature>
<dbReference type="Gene3D" id="3.30.40.10">
    <property type="entry name" value="Zinc/RING finger domain, C3HC4 (zinc finger)"/>
    <property type="match status" value="1"/>
</dbReference>
<evidence type="ECO:0000256" key="4">
    <source>
        <dbReference type="PROSITE-ProRule" id="PRU00175"/>
    </source>
</evidence>
<organism evidence="7">
    <name type="scientific">Prasinoderma singulare</name>
    <dbReference type="NCBI Taxonomy" id="676789"/>
    <lineage>
        <taxon>Eukaryota</taxon>
        <taxon>Viridiplantae</taxon>
        <taxon>Prasinodermophyta</taxon>
        <taxon>Prasinodermophyceae</taxon>
        <taxon>Prasinodermales</taxon>
        <taxon>Prasinodermaceae</taxon>
        <taxon>Prasinoderma</taxon>
    </lineage>
</organism>
<reference evidence="7" key="1">
    <citation type="submission" date="2021-01" db="EMBL/GenBank/DDBJ databases">
        <authorList>
            <person name="Corre E."/>
            <person name="Pelletier E."/>
            <person name="Niang G."/>
            <person name="Scheremetjew M."/>
            <person name="Finn R."/>
            <person name="Kale V."/>
            <person name="Holt S."/>
            <person name="Cochrane G."/>
            <person name="Meng A."/>
            <person name="Brown T."/>
            <person name="Cohen L."/>
        </authorList>
    </citation>
    <scope>NUCLEOTIDE SEQUENCE</scope>
    <source>
        <strain evidence="7">RCC927</strain>
    </source>
</reference>
<name>A0A7S3C3Z9_9VIRI</name>
<protein>
    <recommendedName>
        <fullName evidence="6">RING-type domain-containing protein</fullName>
    </recommendedName>
</protein>
<feature type="compositionally biased region" description="Low complexity" evidence="5">
    <location>
        <begin position="99"/>
        <end position="126"/>
    </location>
</feature>
<dbReference type="PANTHER" id="PTHR47530">
    <property type="entry name" value="E3 UBIQUITIN LIGASE BIG BROTHER-RELATED"/>
    <property type="match status" value="1"/>
</dbReference>
<dbReference type="InterPro" id="IPR017907">
    <property type="entry name" value="Znf_RING_CS"/>
</dbReference>
<dbReference type="PANTHER" id="PTHR47530:SF4">
    <property type="entry name" value="E3 UBIQUITIN LIGASE BIG BROTHER-RELATED"/>
    <property type="match status" value="1"/>
</dbReference>
<feature type="compositionally biased region" description="Low complexity" evidence="5">
    <location>
        <begin position="31"/>
        <end position="46"/>
    </location>
</feature>
<feature type="region of interest" description="Disordered" evidence="5">
    <location>
        <begin position="1"/>
        <end position="139"/>
    </location>
</feature>
<dbReference type="InterPro" id="IPR043312">
    <property type="entry name" value="AtBBR-like"/>
</dbReference>
<dbReference type="SUPFAM" id="SSF57850">
    <property type="entry name" value="RING/U-box"/>
    <property type="match status" value="1"/>
</dbReference>
<evidence type="ECO:0000259" key="6">
    <source>
        <dbReference type="PROSITE" id="PS50089"/>
    </source>
</evidence>
<keyword evidence="1" id="KW-0479">Metal-binding</keyword>
<dbReference type="EMBL" id="HBHY01022188">
    <property type="protein sequence ID" value="CAE0153445.1"/>
    <property type="molecule type" value="Transcribed_RNA"/>
</dbReference>
<dbReference type="Pfam" id="PF13639">
    <property type="entry name" value="zf-RING_2"/>
    <property type="match status" value="1"/>
</dbReference>
<accession>A0A7S3C3Z9</accession>
<dbReference type="InterPro" id="IPR013083">
    <property type="entry name" value="Znf_RING/FYVE/PHD"/>
</dbReference>
<dbReference type="GO" id="GO:0008270">
    <property type="term" value="F:zinc ion binding"/>
    <property type="evidence" value="ECO:0007669"/>
    <property type="project" value="UniProtKB-KW"/>
</dbReference>
<dbReference type="InterPro" id="IPR001841">
    <property type="entry name" value="Znf_RING"/>
</dbReference>
<evidence type="ECO:0000256" key="3">
    <source>
        <dbReference type="ARBA" id="ARBA00022833"/>
    </source>
</evidence>
<dbReference type="PROSITE" id="PS00518">
    <property type="entry name" value="ZF_RING_1"/>
    <property type="match status" value="1"/>
</dbReference>
<evidence type="ECO:0000256" key="2">
    <source>
        <dbReference type="ARBA" id="ARBA00022771"/>
    </source>
</evidence>
<dbReference type="SMART" id="SM00184">
    <property type="entry name" value="RING"/>
    <property type="match status" value="1"/>
</dbReference>
<evidence type="ECO:0000256" key="5">
    <source>
        <dbReference type="SAM" id="MobiDB-lite"/>
    </source>
</evidence>
<evidence type="ECO:0000313" key="7">
    <source>
        <dbReference type="EMBL" id="CAE0153445.1"/>
    </source>
</evidence>